<name>L1I8A3_GUITC</name>
<reference evidence="2" key="3">
    <citation type="submission" date="2015-06" db="UniProtKB">
        <authorList>
            <consortium name="EnsemblProtists"/>
        </authorList>
    </citation>
    <scope>IDENTIFICATION</scope>
</reference>
<reference evidence="1 3" key="1">
    <citation type="journal article" date="2012" name="Nature">
        <title>Algal genomes reveal evolutionary mosaicism and the fate of nucleomorphs.</title>
        <authorList>
            <consortium name="DOE Joint Genome Institute"/>
            <person name="Curtis B.A."/>
            <person name="Tanifuji G."/>
            <person name="Burki F."/>
            <person name="Gruber A."/>
            <person name="Irimia M."/>
            <person name="Maruyama S."/>
            <person name="Arias M.C."/>
            <person name="Ball S.G."/>
            <person name="Gile G.H."/>
            <person name="Hirakawa Y."/>
            <person name="Hopkins J.F."/>
            <person name="Kuo A."/>
            <person name="Rensing S.A."/>
            <person name="Schmutz J."/>
            <person name="Symeonidi A."/>
            <person name="Elias M."/>
            <person name="Eveleigh R.J."/>
            <person name="Herman E.K."/>
            <person name="Klute M.J."/>
            <person name="Nakayama T."/>
            <person name="Obornik M."/>
            <person name="Reyes-Prieto A."/>
            <person name="Armbrust E.V."/>
            <person name="Aves S.J."/>
            <person name="Beiko R.G."/>
            <person name="Coutinho P."/>
            <person name="Dacks J.B."/>
            <person name="Durnford D.G."/>
            <person name="Fast N.M."/>
            <person name="Green B.R."/>
            <person name="Grisdale C.J."/>
            <person name="Hempel F."/>
            <person name="Henrissat B."/>
            <person name="Hoppner M.P."/>
            <person name="Ishida K."/>
            <person name="Kim E."/>
            <person name="Koreny L."/>
            <person name="Kroth P.G."/>
            <person name="Liu Y."/>
            <person name="Malik S.B."/>
            <person name="Maier U.G."/>
            <person name="McRose D."/>
            <person name="Mock T."/>
            <person name="Neilson J.A."/>
            <person name="Onodera N.T."/>
            <person name="Poole A.M."/>
            <person name="Pritham E.J."/>
            <person name="Richards T.A."/>
            <person name="Rocap G."/>
            <person name="Roy S.W."/>
            <person name="Sarai C."/>
            <person name="Schaack S."/>
            <person name="Shirato S."/>
            <person name="Slamovits C.H."/>
            <person name="Spencer D.F."/>
            <person name="Suzuki S."/>
            <person name="Worden A.Z."/>
            <person name="Zauner S."/>
            <person name="Barry K."/>
            <person name="Bell C."/>
            <person name="Bharti A.K."/>
            <person name="Crow J.A."/>
            <person name="Grimwood J."/>
            <person name="Kramer R."/>
            <person name="Lindquist E."/>
            <person name="Lucas S."/>
            <person name="Salamov A."/>
            <person name="McFadden G.I."/>
            <person name="Lane C.E."/>
            <person name="Keeling P.J."/>
            <person name="Gray M.W."/>
            <person name="Grigoriev I.V."/>
            <person name="Archibald J.M."/>
        </authorList>
    </citation>
    <scope>NUCLEOTIDE SEQUENCE</scope>
    <source>
        <strain evidence="1 3">CCMP2712</strain>
    </source>
</reference>
<dbReference type="RefSeq" id="XP_005819065.1">
    <property type="nucleotide sequence ID" value="XM_005819008.1"/>
</dbReference>
<evidence type="ECO:0000313" key="1">
    <source>
        <dbReference type="EMBL" id="EKX32085.1"/>
    </source>
</evidence>
<dbReference type="KEGG" id="gtt:GUITHDRAFT_121737"/>
<gene>
    <name evidence="1" type="ORF">GUITHDRAFT_121737</name>
</gene>
<organism evidence="1">
    <name type="scientific">Guillardia theta (strain CCMP2712)</name>
    <name type="common">Cryptophyte</name>
    <dbReference type="NCBI Taxonomy" id="905079"/>
    <lineage>
        <taxon>Eukaryota</taxon>
        <taxon>Cryptophyceae</taxon>
        <taxon>Pyrenomonadales</taxon>
        <taxon>Geminigeraceae</taxon>
        <taxon>Guillardia</taxon>
    </lineage>
</organism>
<sequence length="73" mass="8152">MFSYLPCTKGEEATKAVGEISTTMLFGVGFNNGVNYDPFNPLGKHDENKDRKAANRIAGLVTKVRNEAMFRPW</sequence>
<dbReference type="Proteomes" id="UP000011087">
    <property type="component" value="Unassembled WGS sequence"/>
</dbReference>
<reference evidence="3" key="2">
    <citation type="submission" date="2012-11" db="EMBL/GenBank/DDBJ databases">
        <authorList>
            <person name="Kuo A."/>
            <person name="Curtis B.A."/>
            <person name="Tanifuji G."/>
            <person name="Burki F."/>
            <person name="Gruber A."/>
            <person name="Irimia M."/>
            <person name="Maruyama S."/>
            <person name="Arias M.C."/>
            <person name="Ball S.G."/>
            <person name="Gile G.H."/>
            <person name="Hirakawa Y."/>
            <person name="Hopkins J.F."/>
            <person name="Rensing S.A."/>
            <person name="Schmutz J."/>
            <person name="Symeonidi A."/>
            <person name="Elias M."/>
            <person name="Eveleigh R.J."/>
            <person name="Herman E.K."/>
            <person name="Klute M.J."/>
            <person name="Nakayama T."/>
            <person name="Obornik M."/>
            <person name="Reyes-Prieto A."/>
            <person name="Armbrust E.V."/>
            <person name="Aves S.J."/>
            <person name="Beiko R.G."/>
            <person name="Coutinho P."/>
            <person name="Dacks J.B."/>
            <person name="Durnford D.G."/>
            <person name="Fast N.M."/>
            <person name="Green B.R."/>
            <person name="Grisdale C."/>
            <person name="Hempe F."/>
            <person name="Henrissat B."/>
            <person name="Hoppner M.P."/>
            <person name="Ishida K.-I."/>
            <person name="Kim E."/>
            <person name="Koreny L."/>
            <person name="Kroth P.G."/>
            <person name="Liu Y."/>
            <person name="Malik S.-B."/>
            <person name="Maier U.G."/>
            <person name="McRose D."/>
            <person name="Mock T."/>
            <person name="Neilson J.A."/>
            <person name="Onodera N.T."/>
            <person name="Poole A.M."/>
            <person name="Pritham E.J."/>
            <person name="Richards T.A."/>
            <person name="Rocap G."/>
            <person name="Roy S.W."/>
            <person name="Sarai C."/>
            <person name="Schaack S."/>
            <person name="Shirato S."/>
            <person name="Slamovits C.H."/>
            <person name="Spencer D.F."/>
            <person name="Suzuki S."/>
            <person name="Worden A.Z."/>
            <person name="Zauner S."/>
            <person name="Barry K."/>
            <person name="Bell C."/>
            <person name="Bharti A.K."/>
            <person name="Crow J.A."/>
            <person name="Grimwood J."/>
            <person name="Kramer R."/>
            <person name="Lindquist E."/>
            <person name="Lucas S."/>
            <person name="Salamov A."/>
            <person name="McFadden G.I."/>
            <person name="Lane C.E."/>
            <person name="Keeling P.J."/>
            <person name="Gray M.W."/>
            <person name="Grigoriev I.V."/>
            <person name="Archibald J.M."/>
        </authorList>
    </citation>
    <scope>NUCLEOTIDE SEQUENCE</scope>
    <source>
        <strain evidence="3">CCMP2712</strain>
    </source>
</reference>
<evidence type="ECO:0000313" key="2">
    <source>
        <dbReference type="EnsemblProtists" id="EKX32085"/>
    </source>
</evidence>
<protein>
    <submittedName>
        <fullName evidence="1 2">Uncharacterized protein</fullName>
    </submittedName>
</protein>
<accession>L1I8A3</accession>
<evidence type="ECO:0000313" key="3">
    <source>
        <dbReference type="Proteomes" id="UP000011087"/>
    </source>
</evidence>
<dbReference type="HOGENOM" id="CLU_2710072_0_0_1"/>
<dbReference type="EnsemblProtists" id="EKX32085">
    <property type="protein sequence ID" value="EKX32085"/>
    <property type="gene ID" value="GUITHDRAFT_121737"/>
</dbReference>
<keyword evidence="3" id="KW-1185">Reference proteome</keyword>
<dbReference type="GeneID" id="17288814"/>
<dbReference type="AlphaFoldDB" id="L1I8A3"/>
<proteinExistence type="predicted"/>
<dbReference type="PaxDb" id="55529-EKX32085"/>
<dbReference type="EMBL" id="JH993212">
    <property type="protein sequence ID" value="EKX32085.1"/>
    <property type="molecule type" value="Genomic_DNA"/>
</dbReference>